<evidence type="ECO:0000313" key="6">
    <source>
        <dbReference type="Proteomes" id="UP000188929"/>
    </source>
</evidence>
<evidence type="ECO:0000256" key="2">
    <source>
        <dbReference type="PROSITE-ProRule" id="PRU00335"/>
    </source>
</evidence>
<dbReference type="SUPFAM" id="SSF48498">
    <property type="entry name" value="Tetracyclin repressor-like, C-terminal domain"/>
    <property type="match status" value="1"/>
</dbReference>
<evidence type="ECO:0000259" key="4">
    <source>
        <dbReference type="PROSITE" id="PS50977"/>
    </source>
</evidence>
<dbReference type="InterPro" id="IPR009057">
    <property type="entry name" value="Homeodomain-like_sf"/>
</dbReference>
<dbReference type="GO" id="GO:0003700">
    <property type="term" value="F:DNA-binding transcription factor activity"/>
    <property type="evidence" value="ECO:0007669"/>
    <property type="project" value="TreeGrafter"/>
</dbReference>
<evidence type="ECO:0000256" key="3">
    <source>
        <dbReference type="SAM" id="MobiDB-lite"/>
    </source>
</evidence>
<dbReference type="InterPro" id="IPR036271">
    <property type="entry name" value="Tet_transcr_reg_TetR-rel_C_sf"/>
</dbReference>
<feature type="region of interest" description="Disordered" evidence="3">
    <location>
        <begin position="1"/>
        <end position="24"/>
    </location>
</feature>
<dbReference type="RefSeq" id="WP_076821017.1">
    <property type="nucleotide sequence ID" value="NZ_MOMC01000075.1"/>
</dbReference>
<dbReference type="GO" id="GO:0000976">
    <property type="term" value="F:transcription cis-regulatory region binding"/>
    <property type="evidence" value="ECO:0007669"/>
    <property type="project" value="TreeGrafter"/>
</dbReference>
<dbReference type="SUPFAM" id="SSF46689">
    <property type="entry name" value="Homeodomain-like"/>
    <property type="match status" value="1"/>
</dbReference>
<dbReference type="PROSITE" id="PS50977">
    <property type="entry name" value="HTH_TETR_2"/>
    <property type="match status" value="1"/>
</dbReference>
<dbReference type="InterPro" id="IPR039536">
    <property type="entry name" value="TetR_C_Proteobacteria"/>
</dbReference>
<dbReference type="Gene3D" id="1.10.10.60">
    <property type="entry name" value="Homeodomain-like"/>
    <property type="match status" value="1"/>
</dbReference>
<dbReference type="OrthoDB" id="7186128at2"/>
<sequence>MTSPPGARPTPAPRRGGRPTREEAARLDRDVREHALRLFLENGYEGTSMDAIAQAAGTTKASLYARFPSKDAVFTSVFGWAMGRPDWPLPEPEPPDLDDLEGALTAIGQAALRRALDPSMVKVSRIAIAQADRFPELARRIQLGAAGGSPRQRLVADLLRRHATTGAITLTDDADTLADLYVGMVSSAPARLASFGVVPDPAEVDRRVEAAVRLFLRALHG</sequence>
<feature type="compositionally biased region" description="Pro residues" evidence="3">
    <location>
        <begin position="1"/>
        <end position="12"/>
    </location>
</feature>
<feature type="DNA-binding region" description="H-T-H motif" evidence="2">
    <location>
        <begin position="48"/>
        <end position="67"/>
    </location>
</feature>
<dbReference type="EMBL" id="MOMC01000075">
    <property type="protein sequence ID" value="ONH24098.1"/>
    <property type="molecule type" value="Genomic_DNA"/>
</dbReference>
<dbReference type="Pfam" id="PF00440">
    <property type="entry name" value="TetR_N"/>
    <property type="match status" value="1"/>
</dbReference>
<gene>
    <name evidence="5" type="ORF">BL253_31355</name>
</gene>
<accession>A0A1V2I236</accession>
<dbReference type="Proteomes" id="UP000188929">
    <property type="component" value="Unassembled WGS sequence"/>
</dbReference>
<protein>
    <submittedName>
        <fullName evidence="5">TetR family transcriptional regulator</fullName>
    </submittedName>
</protein>
<dbReference type="AlphaFoldDB" id="A0A1V2I236"/>
<feature type="domain" description="HTH tetR-type" evidence="4">
    <location>
        <begin position="25"/>
        <end position="85"/>
    </location>
</feature>
<dbReference type="InterPro" id="IPR001647">
    <property type="entry name" value="HTH_TetR"/>
</dbReference>
<organism evidence="5 6">
    <name type="scientific">Pseudofrankia asymbiotica</name>
    <dbReference type="NCBI Taxonomy" id="1834516"/>
    <lineage>
        <taxon>Bacteria</taxon>
        <taxon>Bacillati</taxon>
        <taxon>Actinomycetota</taxon>
        <taxon>Actinomycetes</taxon>
        <taxon>Frankiales</taxon>
        <taxon>Frankiaceae</taxon>
        <taxon>Pseudofrankia</taxon>
    </lineage>
</organism>
<evidence type="ECO:0000313" key="5">
    <source>
        <dbReference type="EMBL" id="ONH24098.1"/>
    </source>
</evidence>
<dbReference type="Gene3D" id="1.10.357.10">
    <property type="entry name" value="Tetracycline Repressor, domain 2"/>
    <property type="match status" value="1"/>
</dbReference>
<dbReference type="PANTHER" id="PTHR30055:SF146">
    <property type="entry name" value="HTH-TYPE TRANSCRIPTIONAL DUAL REGULATOR CECR"/>
    <property type="match status" value="1"/>
</dbReference>
<proteinExistence type="predicted"/>
<dbReference type="PRINTS" id="PR00455">
    <property type="entry name" value="HTHTETR"/>
</dbReference>
<evidence type="ECO:0000256" key="1">
    <source>
        <dbReference type="ARBA" id="ARBA00023125"/>
    </source>
</evidence>
<dbReference type="Pfam" id="PF14246">
    <property type="entry name" value="TetR_C_7"/>
    <property type="match status" value="1"/>
</dbReference>
<name>A0A1V2I236_9ACTN</name>
<reference evidence="6" key="1">
    <citation type="submission" date="2016-10" db="EMBL/GenBank/DDBJ databases">
        <title>Frankia sp. NRRL B-16386 Genome sequencing.</title>
        <authorList>
            <person name="Ghodhbane-Gtari F."/>
            <person name="Swanson E."/>
            <person name="Gueddou A."/>
            <person name="Hezbri K."/>
            <person name="Ktari K."/>
            <person name="Nouioui I."/>
            <person name="Morris K."/>
            <person name="Simpson S."/>
            <person name="Abebe-Akele F."/>
            <person name="Thomas K."/>
            <person name="Gtari M."/>
            <person name="Tisa L.S."/>
        </authorList>
    </citation>
    <scope>NUCLEOTIDE SEQUENCE [LARGE SCALE GENOMIC DNA]</scope>
    <source>
        <strain evidence="6">NRRL B-16386</strain>
    </source>
</reference>
<dbReference type="PANTHER" id="PTHR30055">
    <property type="entry name" value="HTH-TYPE TRANSCRIPTIONAL REGULATOR RUTR"/>
    <property type="match status" value="1"/>
</dbReference>
<comment type="caution">
    <text evidence="5">The sequence shown here is derived from an EMBL/GenBank/DDBJ whole genome shotgun (WGS) entry which is preliminary data.</text>
</comment>
<dbReference type="InterPro" id="IPR050109">
    <property type="entry name" value="HTH-type_TetR-like_transc_reg"/>
</dbReference>
<keyword evidence="6" id="KW-1185">Reference proteome</keyword>
<keyword evidence="1 2" id="KW-0238">DNA-binding</keyword>